<evidence type="ECO:0000313" key="3">
    <source>
        <dbReference type="Proteomes" id="UP000198541"/>
    </source>
</evidence>
<gene>
    <name evidence="2" type="ORF">SAMN05216355_10282</name>
</gene>
<feature type="transmembrane region" description="Helical" evidence="1">
    <location>
        <begin position="53"/>
        <end position="80"/>
    </location>
</feature>
<dbReference type="AlphaFoldDB" id="A0A1H0AQW2"/>
<sequence>MSTLPGPPGPGFVSTRPRANAGRITALIVGWVSVVLVPVAGVVSMVADNKAGWGAFVYVIAVGPCQAIVHIVLAVLFQVAQSNARERPVSPWIPLAYAVYLLAFLGASFLFLDAGDTPVYYSPWRKSADLVVMPLIRVSVAALVLLFAFIVVDLAASFKARDTTQYRPLPAPLR</sequence>
<dbReference type="STRING" id="332524.SAMN04487766_101365"/>
<dbReference type="Proteomes" id="UP000198541">
    <property type="component" value="Unassembled WGS sequence"/>
</dbReference>
<keyword evidence="3" id="KW-1185">Reference proteome</keyword>
<evidence type="ECO:0000313" key="2">
    <source>
        <dbReference type="EMBL" id="SDN35867.1"/>
    </source>
</evidence>
<reference evidence="3" key="1">
    <citation type="submission" date="2016-10" db="EMBL/GenBank/DDBJ databases">
        <authorList>
            <person name="Varghese N."/>
            <person name="Submissions S."/>
        </authorList>
    </citation>
    <scope>NUCLEOTIDE SEQUENCE [LARGE SCALE GENOMIC DNA]</scope>
    <source>
        <strain evidence="3">DSM 27982</strain>
    </source>
</reference>
<organism evidence="2 3">
    <name type="scientific">Actinomyces ruminicola</name>
    <dbReference type="NCBI Taxonomy" id="332524"/>
    <lineage>
        <taxon>Bacteria</taxon>
        <taxon>Bacillati</taxon>
        <taxon>Actinomycetota</taxon>
        <taxon>Actinomycetes</taxon>
        <taxon>Actinomycetales</taxon>
        <taxon>Actinomycetaceae</taxon>
        <taxon>Actinomyces</taxon>
    </lineage>
</organism>
<dbReference type="EMBL" id="FNIM01000002">
    <property type="protein sequence ID" value="SDN35867.1"/>
    <property type="molecule type" value="Genomic_DNA"/>
</dbReference>
<feature type="transmembrane region" description="Helical" evidence="1">
    <location>
        <begin position="132"/>
        <end position="156"/>
    </location>
</feature>
<feature type="transmembrane region" description="Helical" evidence="1">
    <location>
        <begin position="92"/>
        <end position="112"/>
    </location>
</feature>
<keyword evidence="1" id="KW-0472">Membrane</keyword>
<feature type="transmembrane region" description="Helical" evidence="1">
    <location>
        <begin position="24"/>
        <end position="47"/>
    </location>
</feature>
<name>A0A1H0AQW2_9ACTO</name>
<keyword evidence="1" id="KW-1133">Transmembrane helix</keyword>
<keyword evidence="1" id="KW-0812">Transmembrane</keyword>
<protein>
    <submittedName>
        <fullName evidence="2">Uncharacterized protein</fullName>
    </submittedName>
</protein>
<evidence type="ECO:0000256" key="1">
    <source>
        <dbReference type="SAM" id="Phobius"/>
    </source>
</evidence>
<accession>A0A1H0AQW2</accession>
<proteinExistence type="predicted"/>